<proteinExistence type="inferred from homology"/>
<name>A0A345UIH5_9BACT</name>
<evidence type="ECO:0000256" key="1">
    <source>
        <dbReference type="ARBA" id="ARBA00010574"/>
    </source>
</evidence>
<dbReference type="PANTHER" id="PTHR21043:SF0">
    <property type="entry name" value="MITOCHONDRIAL ASSEMBLY OF RIBOSOMAL LARGE SUBUNIT PROTEIN 1"/>
    <property type="match status" value="1"/>
</dbReference>
<sequence length="127" mass="14690">MTDTFTEDSFEEENSESLATFIAEQLSAKKGEQISIMDLRGLTSLADFFVICNGLSDVHVKTLADEISEKVRIEMGEKPWRREGLETRRWVVLDFVNVVVHIFKSDMREFYALEKMWGDATVKNFED</sequence>
<evidence type="ECO:0000313" key="4">
    <source>
        <dbReference type="Proteomes" id="UP000254808"/>
    </source>
</evidence>
<dbReference type="EMBL" id="CP027806">
    <property type="protein sequence ID" value="AXJ00277.1"/>
    <property type="molecule type" value="Genomic_DNA"/>
</dbReference>
<dbReference type="GO" id="GO:0005737">
    <property type="term" value="C:cytoplasm"/>
    <property type="evidence" value="ECO:0007669"/>
    <property type="project" value="UniProtKB-SubCell"/>
</dbReference>
<gene>
    <name evidence="2" type="primary">rsfS</name>
    <name evidence="3" type="ORF">CYPRO_1002</name>
</gene>
<dbReference type="OrthoDB" id="9793681at2"/>
<evidence type="ECO:0000256" key="2">
    <source>
        <dbReference type="HAMAP-Rule" id="MF_01477"/>
    </source>
</evidence>
<dbReference type="GO" id="GO:0090071">
    <property type="term" value="P:negative regulation of ribosome biogenesis"/>
    <property type="evidence" value="ECO:0007669"/>
    <property type="project" value="UniProtKB-UniRule"/>
</dbReference>
<dbReference type="InterPro" id="IPR004394">
    <property type="entry name" value="Iojap/RsfS/C7orf30"/>
</dbReference>
<comment type="similarity">
    <text evidence="1 2">Belongs to the Iojap/RsfS family.</text>
</comment>
<comment type="function">
    <text evidence="2">Functions as a ribosomal silencing factor. Interacts with ribosomal protein uL14 (rplN), blocking formation of intersubunit bridge B8. Prevents association of the 30S and 50S ribosomal subunits and the formation of functional ribosomes, thus repressing translation.</text>
</comment>
<organism evidence="3 4">
    <name type="scientific">Cyclonatronum proteinivorum</name>
    <dbReference type="NCBI Taxonomy" id="1457365"/>
    <lineage>
        <taxon>Bacteria</taxon>
        <taxon>Pseudomonadati</taxon>
        <taxon>Balneolota</taxon>
        <taxon>Balneolia</taxon>
        <taxon>Balneolales</taxon>
        <taxon>Cyclonatronaceae</taxon>
        <taxon>Cyclonatronum</taxon>
    </lineage>
</organism>
<reference evidence="3 4" key="1">
    <citation type="submission" date="2018-03" db="EMBL/GenBank/DDBJ databases">
        <title>Phenotypic and genomic properties of Cyclonatronum proteinivorum gen. nov., sp. nov., a haloalkaliphilic bacteroidete from soda lakes possessing Na+-translocating rhodopsin.</title>
        <authorList>
            <person name="Toshchakov S.V."/>
            <person name="Korzhenkov A."/>
            <person name="Samarov N.I."/>
            <person name="Kublanov I.V."/>
            <person name="Muntyan M.S."/>
            <person name="Sorokin D.Y."/>
        </authorList>
    </citation>
    <scope>NUCLEOTIDE SEQUENCE [LARGE SCALE GENOMIC DNA]</scope>
    <source>
        <strain evidence="3 4">Omega</strain>
    </source>
</reference>
<keyword evidence="4" id="KW-1185">Reference proteome</keyword>
<keyword evidence="2" id="KW-0963">Cytoplasm</keyword>
<protein>
    <recommendedName>
        <fullName evidence="2">Ribosomal silencing factor RsfS</fullName>
    </recommendedName>
</protein>
<dbReference type="Pfam" id="PF02410">
    <property type="entry name" value="RsfS"/>
    <property type="match status" value="1"/>
</dbReference>
<dbReference type="AlphaFoldDB" id="A0A345UIH5"/>
<keyword evidence="2" id="KW-0678">Repressor</keyword>
<dbReference type="PANTHER" id="PTHR21043">
    <property type="entry name" value="IOJAP SUPERFAMILY ORTHOLOG"/>
    <property type="match status" value="1"/>
</dbReference>
<dbReference type="RefSeq" id="WP_114983564.1">
    <property type="nucleotide sequence ID" value="NZ_CP027806.1"/>
</dbReference>
<dbReference type="HAMAP" id="MF_01477">
    <property type="entry name" value="Iojap_RsfS"/>
    <property type="match status" value="1"/>
</dbReference>
<dbReference type="Proteomes" id="UP000254808">
    <property type="component" value="Chromosome"/>
</dbReference>
<accession>A0A345UIH5</accession>
<dbReference type="Gene3D" id="3.30.460.10">
    <property type="entry name" value="Beta Polymerase, domain 2"/>
    <property type="match status" value="1"/>
</dbReference>
<comment type="subunit">
    <text evidence="2">Interacts with ribosomal protein uL14 (rplN).</text>
</comment>
<dbReference type="GO" id="GO:0017148">
    <property type="term" value="P:negative regulation of translation"/>
    <property type="evidence" value="ECO:0007669"/>
    <property type="project" value="UniProtKB-UniRule"/>
</dbReference>
<dbReference type="InterPro" id="IPR043519">
    <property type="entry name" value="NT_sf"/>
</dbReference>
<evidence type="ECO:0000313" key="3">
    <source>
        <dbReference type="EMBL" id="AXJ00277.1"/>
    </source>
</evidence>
<keyword evidence="2" id="KW-0810">Translation regulation</keyword>
<comment type="subcellular location">
    <subcellularLocation>
        <location evidence="2">Cytoplasm</location>
    </subcellularLocation>
</comment>
<dbReference type="SUPFAM" id="SSF81301">
    <property type="entry name" value="Nucleotidyltransferase"/>
    <property type="match status" value="1"/>
</dbReference>
<dbReference type="NCBIfam" id="TIGR00090">
    <property type="entry name" value="rsfS_iojap_ybeB"/>
    <property type="match status" value="1"/>
</dbReference>
<dbReference type="GO" id="GO:0042256">
    <property type="term" value="P:cytosolic ribosome assembly"/>
    <property type="evidence" value="ECO:0007669"/>
    <property type="project" value="UniProtKB-UniRule"/>
</dbReference>
<dbReference type="KEGG" id="cprv:CYPRO_1002"/>
<dbReference type="GO" id="GO:0043023">
    <property type="term" value="F:ribosomal large subunit binding"/>
    <property type="evidence" value="ECO:0007669"/>
    <property type="project" value="TreeGrafter"/>
</dbReference>